<comment type="catalytic activity">
    <reaction evidence="9">
        <text>L-seryl-[protein] + ATP = O-phospho-L-seryl-[protein] + ADP + H(+)</text>
        <dbReference type="Rhea" id="RHEA:17989"/>
        <dbReference type="Rhea" id="RHEA-COMP:9863"/>
        <dbReference type="Rhea" id="RHEA-COMP:11604"/>
        <dbReference type="ChEBI" id="CHEBI:15378"/>
        <dbReference type="ChEBI" id="CHEBI:29999"/>
        <dbReference type="ChEBI" id="CHEBI:30616"/>
        <dbReference type="ChEBI" id="CHEBI:83421"/>
        <dbReference type="ChEBI" id="CHEBI:456216"/>
        <dbReference type="EC" id="2.7.11.1"/>
    </reaction>
</comment>
<dbReference type="AlphaFoldDB" id="A0AAV5RIX4"/>
<sequence length="591" mass="66274">MKRGKLSFEDFVIKDQIGTGSFGKVFSAIYSPTQTECAVKIIDLESSQDDIEEIQKEIEMLASCKNDHITKYFGCFVYGFELWIVMEYLNAGSCLDLLKSMRPKLLQEPIVAEILYQFLSGLAYLHRSGKIHRDIKAANILVAGNGVIKIADFGVAAQLSTYLSRRNTFVGTPFWMAPEVIDQLDYSFEADIWSFGITAIELACGKPPWAQLHPMKALMVIPHSDPPRLDEKFSRNFRDFVAQCLQIDPNKRANIDVLLRHPFIKSRDSRGLQKLIARQLVNVQQTKKIEKEKQLEKERENASSFDQSTTLKALSVDDFDESEIGEESRKISSNEADDTEISDSDPSKNGPRSNTKSSANGNLNFDNGINGANADKNQLSENVNINRENEDYWDFDTIKPQQPLKKILENPPSRDNAHEKIDSKSNINKQYNRRSDAILPLKTSQMQSGITPLSASKINTENIQSMNIIDDIGLEDTMGTVGTVGTVGTLGTVNTLGSGGTVNSSANLSRIFSHAARKFNDPILEEISNLLRTDPLTVGVESYLIKKIGKQAVQHFDIKPKDKHTSFDAVEQILLEKYMTEIEEVHKIKKK</sequence>
<evidence type="ECO:0000256" key="1">
    <source>
        <dbReference type="ARBA" id="ARBA00008874"/>
    </source>
</evidence>
<dbReference type="InterPro" id="IPR017441">
    <property type="entry name" value="Protein_kinase_ATP_BS"/>
</dbReference>
<keyword evidence="4" id="KW-0808">Transferase</keyword>
<keyword evidence="7 10" id="KW-0067">ATP-binding</keyword>
<evidence type="ECO:0000256" key="4">
    <source>
        <dbReference type="ARBA" id="ARBA00022679"/>
    </source>
</evidence>
<dbReference type="Gene3D" id="1.10.510.10">
    <property type="entry name" value="Transferase(Phosphotransferase) domain 1"/>
    <property type="match status" value="1"/>
</dbReference>
<gene>
    <name evidence="13" type="ORF">DASB73_024740</name>
</gene>
<dbReference type="PANTHER" id="PTHR48012:SF10">
    <property type="entry name" value="FI20177P1"/>
    <property type="match status" value="1"/>
</dbReference>
<reference evidence="13 14" key="1">
    <citation type="journal article" date="2023" name="Elife">
        <title>Identification of key yeast species and microbe-microbe interactions impacting larval growth of Drosophila in the wild.</title>
        <authorList>
            <person name="Mure A."/>
            <person name="Sugiura Y."/>
            <person name="Maeda R."/>
            <person name="Honda K."/>
            <person name="Sakurai N."/>
            <person name="Takahashi Y."/>
            <person name="Watada M."/>
            <person name="Katoh T."/>
            <person name="Gotoh A."/>
            <person name="Gotoh Y."/>
            <person name="Taniguchi I."/>
            <person name="Nakamura K."/>
            <person name="Hayashi T."/>
            <person name="Katayama T."/>
            <person name="Uemura T."/>
            <person name="Hattori Y."/>
        </authorList>
    </citation>
    <scope>NUCLEOTIDE SEQUENCE [LARGE SCALE GENOMIC DNA]</scope>
    <source>
        <strain evidence="13 14">SB-73</strain>
    </source>
</reference>
<feature type="binding site" evidence="10">
    <location>
        <position position="40"/>
    </location>
    <ligand>
        <name>ATP</name>
        <dbReference type="ChEBI" id="CHEBI:30616"/>
    </ligand>
</feature>
<dbReference type="InterPro" id="IPR011009">
    <property type="entry name" value="Kinase-like_dom_sf"/>
</dbReference>
<dbReference type="Pfam" id="PF00069">
    <property type="entry name" value="Pkinase"/>
    <property type="match status" value="1"/>
</dbReference>
<accession>A0AAV5RIX4</accession>
<dbReference type="InterPro" id="IPR000719">
    <property type="entry name" value="Prot_kinase_dom"/>
</dbReference>
<organism evidence="13 14">
    <name type="scientific">Starmerella bacillaris</name>
    <name type="common">Yeast</name>
    <name type="synonym">Candida zemplinina</name>
    <dbReference type="NCBI Taxonomy" id="1247836"/>
    <lineage>
        <taxon>Eukaryota</taxon>
        <taxon>Fungi</taxon>
        <taxon>Dikarya</taxon>
        <taxon>Ascomycota</taxon>
        <taxon>Saccharomycotina</taxon>
        <taxon>Dipodascomycetes</taxon>
        <taxon>Dipodascales</taxon>
        <taxon>Trichomonascaceae</taxon>
        <taxon>Starmerella</taxon>
    </lineage>
</organism>
<feature type="region of interest" description="Disordered" evidence="11">
    <location>
        <begin position="406"/>
        <end position="428"/>
    </location>
</feature>
<keyword evidence="5 10" id="KW-0547">Nucleotide-binding</keyword>
<evidence type="ECO:0000313" key="13">
    <source>
        <dbReference type="EMBL" id="GMM51511.1"/>
    </source>
</evidence>
<feature type="region of interest" description="Disordered" evidence="11">
    <location>
        <begin position="316"/>
        <end position="376"/>
    </location>
</feature>
<evidence type="ECO:0000256" key="7">
    <source>
        <dbReference type="ARBA" id="ARBA00022840"/>
    </source>
</evidence>
<proteinExistence type="inferred from homology"/>
<dbReference type="PROSITE" id="PS00107">
    <property type="entry name" value="PROTEIN_KINASE_ATP"/>
    <property type="match status" value="1"/>
</dbReference>
<keyword evidence="14" id="KW-1185">Reference proteome</keyword>
<evidence type="ECO:0000256" key="10">
    <source>
        <dbReference type="PROSITE-ProRule" id="PRU10141"/>
    </source>
</evidence>
<feature type="domain" description="Protein kinase" evidence="12">
    <location>
        <begin position="11"/>
        <end position="264"/>
    </location>
</feature>
<dbReference type="GO" id="GO:0005737">
    <property type="term" value="C:cytoplasm"/>
    <property type="evidence" value="ECO:0007669"/>
    <property type="project" value="TreeGrafter"/>
</dbReference>
<evidence type="ECO:0000256" key="2">
    <source>
        <dbReference type="ARBA" id="ARBA00012513"/>
    </source>
</evidence>
<protein>
    <recommendedName>
        <fullName evidence="2">non-specific serine/threonine protein kinase</fullName>
        <ecNumber evidence="2">2.7.11.1</ecNumber>
    </recommendedName>
</protein>
<evidence type="ECO:0000256" key="5">
    <source>
        <dbReference type="ARBA" id="ARBA00022741"/>
    </source>
</evidence>
<feature type="compositionally biased region" description="Polar residues" evidence="11">
    <location>
        <begin position="350"/>
        <end position="367"/>
    </location>
</feature>
<dbReference type="SUPFAM" id="SSF56112">
    <property type="entry name" value="Protein kinase-like (PK-like)"/>
    <property type="match status" value="1"/>
</dbReference>
<evidence type="ECO:0000256" key="11">
    <source>
        <dbReference type="SAM" id="MobiDB-lite"/>
    </source>
</evidence>
<evidence type="ECO:0000256" key="9">
    <source>
        <dbReference type="ARBA" id="ARBA00048679"/>
    </source>
</evidence>
<evidence type="ECO:0000256" key="3">
    <source>
        <dbReference type="ARBA" id="ARBA00022527"/>
    </source>
</evidence>
<dbReference type="EC" id="2.7.11.1" evidence="2"/>
<evidence type="ECO:0000256" key="8">
    <source>
        <dbReference type="ARBA" id="ARBA00047899"/>
    </source>
</evidence>
<evidence type="ECO:0000313" key="14">
    <source>
        <dbReference type="Proteomes" id="UP001362899"/>
    </source>
</evidence>
<dbReference type="GO" id="GO:0004674">
    <property type="term" value="F:protein serine/threonine kinase activity"/>
    <property type="evidence" value="ECO:0007669"/>
    <property type="project" value="UniProtKB-KW"/>
</dbReference>
<keyword evidence="6 13" id="KW-0418">Kinase</keyword>
<keyword evidence="3 13" id="KW-0723">Serine/threonine-protein kinase</keyword>
<dbReference type="Proteomes" id="UP001362899">
    <property type="component" value="Unassembled WGS sequence"/>
</dbReference>
<evidence type="ECO:0000256" key="6">
    <source>
        <dbReference type="ARBA" id="ARBA00022777"/>
    </source>
</evidence>
<dbReference type="FunFam" id="1.10.510.10:FF:000421">
    <property type="entry name" value="Serine/threonine-protein kinase PAK 6"/>
    <property type="match status" value="1"/>
</dbReference>
<dbReference type="PANTHER" id="PTHR48012">
    <property type="entry name" value="STERILE20-LIKE KINASE, ISOFORM B-RELATED"/>
    <property type="match status" value="1"/>
</dbReference>
<dbReference type="InterPro" id="IPR050629">
    <property type="entry name" value="STE20/SPS1-PAK"/>
</dbReference>
<dbReference type="EMBL" id="BTGC01000008">
    <property type="protein sequence ID" value="GMM51511.1"/>
    <property type="molecule type" value="Genomic_DNA"/>
</dbReference>
<dbReference type="SMART" id="SM00220">
    <property type="entry name" value="S_TKc"/>
    <property type="match status" value="1"/>
</dbReference>
<comment type="caution">
    <text evidence="13">The sequence shown here is derived from an EMBL/GenBank/DDBJ whole genome shotgun (WGS) entry which is preliminary data.</text>
</comment>
<name>A0AAV5RIX4_STABA</name>
<dbReference type="PROSITE" id="PS50011">
    <property type="entry name" value="PROTEIN_KINASE_DOM"/>
    <property type="match status" value="1"/>
</dbReference>
<dbReference type="GO" id="GO:0005524">
    <property type="term" value="F:ATP binding"/>
    <property type="evidence" value="ECO:0007669"/>
    <property type="project" value="UniProtKB-UniRule"/>
</dbReference>
<evidence type="ECO:0000259" key="12">
    <source>
        <dbReference type="PROSITE" id="PS50011"/>
    </source>
</evidence>
<comment type="catalytic activity">
    <reaction evidence="8">
        <text>L-threonyl-[protein] + ATP = O-phospho-L-threonyl-[protein] + ADP + H(+)</text>
        <dbReference type="Rhea" id="RHEA:46608"/>
        <dbReference type="Rhea" id="RHEA-COMP:11060"/>
        <dbReference type="Rhea" id="RHEA-COMP:11605"/>
        <dbReference type="ChEBI" id="CHEBI:15378"/>
        <dbReference type="ChEBI" id="CHEBI:30013"/>
        <dbReference type="ChEBI" id="CHEBI:30616"/>
        <dbReference type="ChEBI" id="CHEBI:61977"/>
        <dbReference type="ChEBI" id="CHEBI:456216"/>
        <dbReference type="EC" id="2.7.11.1"/>
    </reaction>
</comment>
<comment type="similarity">
    <text evidence="1">Belongs to the protein kinase superfamily. STE Ser/Thr protein kinase family. STE20 subfamily.</text>
</comment>